<organism evidence="2 3">
    <name type="scientific">Lacibacter cauensis</name>
    <dbReference type="NCBI Taxonomy" id="510947"/>
    <lineage>
        <taxon>Bacteria</taxon>
        <taxon>Pseudomonadati</taxon>
        <taxon>Bacteroidota</taxon>
        <taxon>Chitinophagia</taxon>
        <taxon>Chitinophagales</taxon>
        <taxon>Chitinophagaceae</taxon>
        <taxon>Lacibacter</taxon>
    </lineage>
</organism>
<evidence type="ECO:0000313" key="2">
    <source>
        <dbReference type="EMBL" id="TWI80494.1"/>
    </source>
</evidence>
<dbReference type="OrthoDB" id="1349101at2"/>
<sequence>MNTALELRLKKMEKRYHQLRISFLAFISLIIIGALSFSFKQKEVFGIIRAKGIIIEDSIGRDRILIGSPIPYSKNRVRTDTALVRKYWAKNFGNPDQYMKWYKDYYHGAEGIVIMNENGFDRLQLGDKLSDPNTGRRMFEPSGLLWNDREGWERGGAGVNTTEDGQSRSVVGLDDDNGEAVHLVALEDGTKGLMIAGNNGHLLIGMSKENGSFFQNKEVFSGIKFFDSKGKLLWEQALPKTDK</sequence>
<dbReference type="RefSeq" id="WP_144887472.1">
    <property type="nucleotide sequence ID" value="NZ_VLLE01000005.1"/>
</dbReference>
<name>A0A562SHS5_9BACT</name>
<dbReference type="AlphaFoldDB" id="A0A562SHS5"/>
<comment type="caution">
    <text evidence="2">The sequence shown here is derived from an EMBL/GenBank/DDBJ whole genome shotgun (WGS) entry which is preliminary data.</text>
</comment>
<keyword evidence="1" id="KW-0472">Membrane</keyword>
<dbReference type="EMBL" id="VLLE01000005">
    <property type="protein sequence ID" value="TWI80494.1"/>
    <property type="molecule type" value="Genomic_DNA"/>
</dbReference>
<keyword evidence="1" id="KW-0812">Transmembrane</keyword>
<dbReference type="Proteomes" id="UP000316167">
    <property type="component" value="Unassembled WGS sequence"/>
</dbReference>
<feature type="transmembrane region" description="Helical" evidence="1">
    <location>
        <begin position="21"/>
        <end position="39"/>
    </location>
</feature>
<proteinExistence type="predicted"/>
<keyword evidence="1" id="KW-1133">Transmembrane helix</keyword>
<keyword evidence="3" id="KW-1185">Reference proteome</keyword>
<evidence type="ECO:0000313" key="3">
    <source>
        <dbReference type="Proteomes" id="UP000316167"/>
    </source>
</evidence>
<reference evidence="2 3" key="1">
    <citation type="journal article" date="2015" name="Stand. Genomic Sci.">
        <title>Genomic Encyclopedia of Bacterial and Archaeal Type Strains, Phase III: the genomes of soil and plant-associated and newly described type strains.</title>
        <authorList>
            <person name="Whitman W.B."/>
            <person name="Woyke T."/>
            <person name="Klenk H.P."/>
            <person name="Zhou Y."/>
            <person name="Lilburn T.G."/>
            <person name="Beck B.J."/>
            <person name="De Vos P."/>
            <person name="Vandamme P."/>
            <person name="Eisen J.A."/>
            <person name="Garrity G."/>
            <person name="Hugenholtz P."/>
            <person name="Kyrpides N.C."/>
        </authorList>
    </citation>
    <scope>NUCLEOTIDE SEQUENCE [LARGE SCALE GENOMIC DNA]</scope>
    <source>
        <strain evidence="2 3">CGMCC 1.7271</strain>
    </source>
</reference>
<protein>
    <submittedName>
        <fullName evidence="2">Uncharacterized protein</fullName>
    </submittedName>
</protein>
<accession>A0A562SHS5</accession>
<evidence type="ECO:0000256" key="1">
    <source>
        <dbReference type="SAM" id="Phobius"/>
    </source>
</evidence>
<gene>
    <name evidence="2" type="ORF">IQ13_3171</name>
</gene>